<protein>
    <submittedName>
        <fullName evidence="2">Uncharacterized protein</fullName>
    </submittedName>
</protein>
<comment type="caution">
    <text evidence="2">The sequence shown here is derived from an EMBL/GenBank/DDBJ whole genome shotgun (WGS) entry which is preliminary data.</text>
</comment>
<dbReference type="PANTHER" id="PTHR12242:SF10">
    <property type="entry name" value="TRANSMEMBRANE PROTEIN"/>
    <property type="match status" value="1"/>
</dbReference>
<dbReference type="AlphaFoldDB" id="A0AAV6I318"/>
<feature type="transmembrane region" description="Helical" evidence="1">
    <location>
        <begin position="267"/>
        <end position="288"/>
    </location>
</feature>
<dbReference type="Proteomes" id="UP000823749">
    <property type="component" value="Chromosome 12"/>
</dbReference>
<feature type="transmembrane region" description="Helical" evidence="1">
    <location>
        <begin position="348"/>
        <end position="366"/>
    </location>
</feature>
<dbReference type="EMBL" id="JACTNZ010000012">
    <property type="protein sequence ID" value="KAG5522145.1"/>
    <property type="molecule type" value="Genomic_DNA"/>
</dbReference>
<dbReference type="GO" id="GO:0016020">
    <property type="term" value="C:membrane"/>
    <property type="evidence" value="ECO:0007669"/>
    <property type="project" value="TreeGrafter"/>
</dbReference>
<evidence type="ECO:0000313" key="2">
    <source>
        <dbReference type="EMBL" id="KAG5522145.1"/>
    </source>
</evidence>
<feature type="transmembrane region" description="Helical" evidence="1">
    <location>
        <begin position="300"/>
        <end position="328"/>
    </location>
</feature>
<accession>A0AAV6I318</accession>
<keyword evidence="1" id="KW-1133">Transmembrane helix</keyword>
<gene>
    <name evidence="2" type="ORF">RHGRI_034359</name>
</gene>
<organism evidence="2 3">
    <name type="scientific">Rhododendron griersonianum</name>
    <dbReference type="NCBI Taxonomy" id="479676"/>
    <lineage>
        <taxon>Eukaryota</taxon>
        <taxon>Viridiplantae</taxon>
        <taxon>Streptophyta</taxon>
        <taxon>Embryophyta</taxon>
        <taxon>Tracheophyta</taxon>
        <taxon>Spermatophyta</taxon>
        <taxon>Magnoliopsida</taxon>
        <taxon>eudicotyledons</taxon>
        <taxon>Gunneridae</taxon>
        <taxon>Pentapetalae</taxon>
        <taxon>asterids</taxon>
        <taxon>Ericales</taxon>
        <taxon>Ericaceae</taxon>
        <taxon>Ericoideae</taxon>
        <taxon>Rhodoreae</taxon>
        <taxon>Rhododendron</taxon>
    </lineage>
</organism>
<keyword evidence="1" id="KW-0472">Membrane</keyword>
<keyword evidence="1" id="KW-0812">Transmembrane</keyword>
<reference evidence="2" key="1">
    <citation type="submission" date="2020-08" db="EMBL/GenBank/DDBJ databases">
        <title>Plant Genome Project.</title>
        <authorList>
            <person name="Zhang R.-G."/>
        </authorList>
    </citation>
    <scope>NUCLEOTIDE SEQUENCE</scope>
    <source>
        <strain evidence="2">WSP0</strain>
        <tissue evidence="2">Leaf</tissue>
    </source>
</reference>
<proteinExistence type="predicted"/>
<evidence type="ECO:0000256" key="1">
    <source>
        <dbReference type="SAM" id="Phobius"/>
    </source>
</evidence>
<evidence type="ECO:0000313" key="3">
    <source>
        <dbReference type="Proteomes" id="UP000823749"/>
    </source>
</evidence>
<sequence length="419" mass="47062">MLSDRGLLLRPSVALSRGIIVSAQSRLNTRDRLRSWGMQMPRGRGYGVSVLELLWLRLSMVYGGRETAEYFRVKNYGWIHETVKVDCEDKDAMGRTIKLRPMAAGLVATTDSADHESSSPRPTKFLRNITPTWFRPIRDIIGIARVEKASSFRESKLIALNTQLASLFSIYGCWQCCHEVGGDGVDLVTLDAKRGTYVAPALEENAKLQNMSKNMNSHEETRVRKTAGTWGYALQIIYQVCAGAVTLTDCVFWFVLYPFLTSADYRLSFMDVSMHSINAVFLLGDVFLNGLRFPFFRITYFILLTGIFVIFQWIIHACVSMWCAEFLFHLFFSPPPTPPARLPRDHPRVALSVSGLVVAICSYLLIERYSTSQIRSFTLFWQCENAGSPGTPSMHSSAVSAADTAVLDALSLLCHCKMT</sequence>
<keyword evidence="3" id="KW-1185">Reference proteome</keyword>
<feature type="transmembrane region" description="Helical" evidence="1">
    <location>
        <begin position="232"/>
        <end position="255"/>
    </location>
</feature>
<dbReference type="PANTHER" id="PTHR12242">
    <property type="entry name" value="OS02G0130600 PROTEIN-RELATED"/>
    <property type="match status" value="1"/>
</dbReference>
<name>A0AAV6I318_9ERIC</name>